<dbReference type="PANTHER" id="PTHR11630:SF26">
    <property type="entry name" value="DNA REPLICATION LICENSING FACTOR MCM7"/>
    <property type="match status" value="1"/>
</dbReference>
<evidence type="ECO:0000313" key="4">
    <source>
        <dbReference type="Proteomes" id="UP000279833"/>
    </source>
</evidence>
<sequence length="128" mass="13934">MHGSAPSATDSQIDSTSSTNHQQLLSLPELRRLIAVAKAQPAPAVPAHLADYLVGAYVEMRKEARANKEMTYTSARTLLAIMRLSTARARLRAASEVSKGDIDEAMRLMEASRSSILTSYDDSNRSGR</sequence>
<feature type="domain" description="MCM AAA-lid" evidence="2">
    <location>
        <begin position="30"/>
        <end position="112"/>
    </location>
</feature>
<accession>A0A183L529</accession>
<dbReference type="Proteomes" id="UP000279833">
    <property type="component" value="Unassembled WGS sequence"/>
</dbReference>
<dbReference type="GO" id="GO:0005634">
    <property type="term" value="C:nucleus"/>
    <property type="evidence" value="ECO:0007669"/>
    <property type="project" value="TreeGrafter"/>
</dbReference>
<dbReference type="Gene3D" id="3.40.50.300">
    <property type="entry name" value="P-loop containing nucleotide triphosphate hydrolases"/>
    <property type="match status" value="1"/>
</dbReference>
<gene>
    <name evidence="3" type="ORF">SCUD_LOCUS22442</name>
</gene>
<dbReference type="GO" id="GO:0003697">
    <property type="term" value="F:single-stranded DNA binding"/>
    <property type="evidence" value="ECO:0007669"/>
    <property type="project" value="TreeGrafter"/>
</dbReference>
<dbReference type="GO" id="GO:0005524">
    <property type="term" value="F:ATP binding"/>
    <property type="evidence" value="ECO:0007669"/>
    <property type="project" value="InterPro"/>
</dbReference>
<dbReference type="Pfam" id="PF17855">
    <property type="entry name" value="MCM_lid"/>
    <property type="match status" value="1"/>
</dbReference>
<evidence type="ECO:0000256" key="1">
    <source>
        <dbReference type="SAM" id="MobiDB-lite"/>
    </source>
</evidence>
<dbReference type="AlphaFoldDB" id="A0A183L529"/>
<dbReference type="STRING" id="6186.A0A183L529"/>
<dbReference type="GO" id="GO:0017116">
    <property type="term" value="F:single-stranded DNA helicase activity"/>
    <property type="evidence" value="ECO:0007669"/>
    <property type="project" value="TreeGrafter"/>
</dbReference>
<dbReference type="GO" id="GO:0006270">
    <property type="term" value="P:DNA replication initiation"/>
    <property type="evidence" value="ECO:0007669"/>
    <property type="project" value="TreeGrafter"/>
</dbReference>
<reference evidence="3 4" key="2">
    <citation type="submission" date="2018-11" db="EMBL/GenBank/DDBJ databases">
        <authorList>
            <consortium name="Pathogen Informatics"/>
        </authorList>
    </citation>
    <scope>NUCLEOTIDE SEQUENCE [LARGE SCALE GENOMIC DNA]</scope>
    <source>
        <strain evidence="3">Dakar</strain>
        <strain evidence="4">Dakar, Senegal</strain>
    </source>
</reference>
<dbReference type="InterPro" id="IPR031327">
    <property type="entry name" value="MCM"/>
</dbReference>
<dbReference type="InterPro" id="IPR027417">
    <property type="entry name" value="P-loop_NTPase"/>
</dbReference>
<dbReference type="InterPro" id="IPR041562">
    <property type="entry name" value="MCM_lid"/>
</dbReference>
<dbReference type="PANTHER" id="PTHR11630">
    <property type="entry name" value="DNA REPLICATION LICENSING FACTOR MCM FAMILY MEMBER"/>
    <property type="match status" value="1"/>
</dbReference>
<evidence type="ECO:0000313" key="5">
    <source>
        <dbReference type="WBParaSite" id="SCUD_0002244501-mRNA-1"/>
    </source>
</evidence>
<proteinExistence type="predicted"/>
<evidence type="ECO:0000313" key="3">
    <source>
        <dbReference type="EMBL" id="VDP78951.1"/>
    </source>
</evidence>
<evidence type="ECO:0000259" key="2">
    <source>
        <dbReference type="Pfam" id="PF17855"/>
    </source>
</evidence>
<dbReference type="GO" id="GO:0042555">
    <property type="term" value="C:MCM complex"/>
    <property type="evidence" value="ECO:0007669"/>
    <property type="project" value="TreeGrafter"/>
</dbReference>
<dbReference type="GO" id="GO:0000727">
    <property type="term" value="P:double-strand break repair via break-induced replication"/>
    <property type="evidence" value="ECO:0007669"/>
    <property type="project" value="TreeGrafter"/>
</dbReference>
<dbReference type="GO" id="GO:0006271">
    <property type="term" value="P:DNA strand elongation involved in DNA replication"/>
    <property type="evidence" value="ECO:0007669"/>
    <property type="project" value="TreeGrafter"/>
</dbReference>
<protein>
    <submittedName>
        <fullName evidence="5">DNA replication licensing factor MCM7</fullName>
    </submittedName>
</protein>
<feature type="region of interest" description="Disordered" evidence="1">
    <location>
        <begin position="1"/>
        <end position="21"/>
    </location>
</feature>
<name>A0A183L529_9TREM</name>
<dbReference type="WBParaSite" id="SCUD_0002244501-mRNA-1">
    <property type="protein sequence ID" value="SCUD_0002244501-mRNA-1"/>
    <property type="gene ID" value="SCUD_0002244501"/>
</dbReference>
<organism evidence="5">
    <name type="scientific">Schistosoma curassoni</name>
    <dbReference type="NCBI Taxonomy" id="6186"/>
    <lineage>
        <taxon>Eukaryota</taxon>
        <taxon>Metazoa</taxon>
        <taxon>Spiralia</taxon>
        <taxon>Lophotrochozoa</taxon>
        <taxon>Platyhelminthes</taxon>
        <taxon>Trematoda</taxon>
        <taxon>Digenea</taxon>
        <taxon>Strigeidida</taxon>
        <taxon>Schistosomatoidea</taxon>
        <taxon>Schistosomatidae</taxon>
        <taxon>Schistosoma</taxon>
    </lineage>
</organism>
<reference evidence="5" key="1">
    <citation type="submission" date="2016-06" db="UniProtKB">
        <authorList>
            <consortium name="WormBaseParasite"/>
        </authorList>
    </citation>
    <scope>IDENTIFICATION</scope>
</reference>
<dbReference type="EMBL" id="UZAK01049395">
    <property type="protein sequence ID" value="VDP78951.1"/>
    <property type="molecule type" value="Genomic_DNA"/>
</dbReference>
<keyword evidence="4" id="KW-1185">Reference proteome</keyword>